<reference evidence="3" key="2">
    <citation type="submission" date="2017-10" db="EMBL/GenBank/DDBJ databases">
        <title>Ladona fulva Genome sequencing and assembly.</title>
        <authorList>
            <person name="Murali S."/>
            <person name="Richards S."/>
            <person name="Bandaranaike D."/>
            <person name="Bellair M."/>
            <person name="Blankenburg K."/>
            <person name="Chao H."/>
            <person name="Dinh H."/>
            <person name="Doddapaneni H."/>
            <person name="Dugan-Rocha S."/>
            <person name="Elkadiri S."/>
            <person name="Gnanaolivu R."/>
            <person name="Hernandez B."/>
            <person name="Skinner E."/>
            <person name="Javaid M."/>
            <person name="Lee S."/>
            <person name="Li M."/>
            <person name="Ming W."/>
            <person name="Munidasa M."/>
            <person name="Muniz J."/>
            <person name="Nguyen L."/>
            <person name="Hughes D."/>
            <person name="Osuji N."/>
            <person name="Pu L.-L."/>
            <person name="Puazo M."/>
            <person name="Qu C."/>
            <person name="Quiroz J."/>
            <person name="Raj R."/>
            <person name="Weissenberger G."/>
            <person name="Xin Y."/>
            <person name="Zou X."/>
            <person name="Han Y."/>
            <person name="Worley K."/>
            <person name="Muzny D."/>
            <person name="Gibbs R."/>
        </authorList>
    </citation>
    <scope>NUCLEOTIDE SEQUENCE</scope>
    <source>
        <strain evidence="3">Sampled in the wild</strain>
    </source>
</reference>
<dbReference type="PANTHER" id="PTHR18952:SF124">
    <property type="entry name" value="CARBONIC ANHYDRASE 7"/>
    <property type="match status" value="1"/>
</dbReference>
<dbReference type="SUPFAM" id="SSF51069">
    <property type="entry name" value="Carbonic anhydrase"/>
    <property type="match status" value="1"/>
</dbReference>
<protein>
    <recommendedName>
        <fullName evidence="2">Alpha-carbonic anhydrase domain-containing protein</fullName>
    </recommendedName>
</protein>
<dbReference type="InterPro" id="IPR001148">
    <property type="entry name" value="CA_dom"/>
</dbReference>
<dbReference type="SMART" id="SM01057">
    <property type="entry name" value="Carb_anhydrase"/>
    <property type="match status" value="1"/>
</dbReference>
<dbReference type="GO" id="GO:0004089">
    <property type="term" value="F:carbonate dehydratase activity"/>
    <property type="evidence" value="ECO:0007669"/>
    <property type="project" value="InterPro"/>
</dbReference>
<dbReference type="Pfam" id="PF00194">
    <property type="entry name" value="Carb_anhydrase"/>
    <property type="match status" value="1"/>
</dbReference>
<dbReference type="InterPro" id="IPR036398">
    <property type="entry name" value="CA_dom_sf"/>
</dbReference>
<keyword evidence="4" id="KW-1185">Reference proteome</keyword>
<reference evidence="3" key="1">
    <citation type="submission" date="2013-04" db="EMBL/GenBank/DDBJ databases">
        <authorList>
            <person name="Qu J."/>
            <person name="Murali S.C."/>
            <person name="Bandaranaike D."/>
            <person name="Bellair M."/>
            <person name="Blankenburg K."/>
            <person name="Chao H."/>
            <person name="Dinh H."/>
            <person name="Doddapaneni H."/>
            <person name="Downs B."/>
            <person name="Dugan-Rocha S."/>
            <person name="Elkadiri S."/>
            <person name="Gnanaolivu R.D."/>
            <person name="Hernandez B."/>
            <person name="Javaid M."/>
            <person name="Jayaseelan J.C."/>
            <person name="Lee S."/>
            <person name="Li M."/>
            <person name="Ming W."/>
            <person name="Munidasa M."/>
            <person name="Muniz J."/>
            <person name="Nguyen L."/>
            <person name="Ongeri F."/>
            <person name="Osuji N."/>
            <person name="Pu L.-L."/>
            <person name="Puazo M."/>
            <person name="Qu C."/>
            <person name="Quiroz J."/>
            <person name="Raj R."/>
            <person name="Weissenberger G."/>
            <person name="Xin Y."/>
            <person name="Zou X."/>
            <person name="Han Y."/>
            <person name="Richards S."/>
            <person name="Worley K."/>
            <person name="Muzny D."/>
            <person name="Gibbs R."/>
        </authorList>
    </citation>
    <scope>NUCLEOTIDE SEQUENCE</scope>
    <source>
        <strain evidence="3">Sampled in the wild</strain>
    </source>
</reference>
<gene>
    <name evidence="3" type="ORF">J437_LFUL012800</name>
</gene>
<dbReference type="InterPro" id="IPR023561">
    <property type="entry name" value="Carbonic_anhydrase_a-class"/>
</dbReference>
<sequence length="267" mass="30521">GRTINFGYGECDGPNTWPEEFSTCGGHLQSPININLAKSIHLNKEYNLIMRNYDELPNSMTLRNSGKTVVIEAQWSSGKRPIIKGGILKGEYLFKEIHFHWGATIYEPSDHLINGYSFALEMHLVHYKKKYGSFENAKDHDDGLAIIGYVFESGNEDNSFIQDIIDELPNILNPSDTPVNLTPFKINKLAPRFNKDFATYKGSRTKPPCSEIVTWIVYLKPLTLSCSQVDGFRQIKDNDGNPLIRNFRPIQKLNGRKVFLVSKYFFY</sequence>
<organism evidence="3 4">
    <name type="scientific">Ladona fulva</name>
    <name type="common">Scarce chaser dragonfly</name>
    <name type="synonym">Libellula fulva</name>
    <dbReference type="NCBI Taxonomy" id="123851"/>
    <lineage>
        <taxon>Eukaryota</taxon>
        <taxon>Metazoa</taxon>
        <taxon>Ecdysozoa</taxon>
        <taxon>Arthropoda</taxon>
        <taxon>Hexapoda</taxon>
        <taxon>Insecta</taxon>
        <taxon>Pterygota</taxon>
        <taxon>Palaeoptera</taxon>
        <taxon>Odonata</taxon>
        <taxon>Epiprocta</taxon>
        <taxon>Anisoptera</taxon>
        <taxon>Libelluloidea</taxon>
        <taxon>Libellulidae</taxon>
        <taxon>Ladona</taxon>
    </lineage>
</organism>
<accession>A0A8K0KJP8</accession>
<feature type="domain" description="Alpha-carbonic anhydrase" evidence="2">
    <location>
        <begin position="4"/>
        <end position="262"/>
    </location>
</feature>
<dbReference type="GO" id="GO:0008270">
    <property type="term" value="F:zinc ion binding"/>
    <property type="evidence" value="ECO:0007669"/>
    <property type="project" value="InterPro"/>
</dbReference>
<comment type="similarity">
    <text evidence="1">Belongs to the alpha-carbonic anhydrase family.</text>
</comment>
<evidence type="ECO:0000313" key="4">
    <source>
        <dbReference type="Proteomes" id="UP000792457"/>
    </source>
</evidence>
<name>A0A8K0KJP8_LADFU</name>
<dbReference type="EMBL" id="KZ309036">
    <property type="protein sequence ID" value="KAG8236514.1"/>
    <property type="molecule type" value="Genomic_DNA"/>
</dbReference>
<dbReference type="AlphaFoldDB" id="A0A8K0KJP8"/>
<evidence type="ECO:0000313" key="3">
    <source>
        <dbReference type="EMBL" id="KAG8236514.1"/>
    </source>
</evidence>
<dbReference type="OrthoDB" id="429145at2759"/>
<proteinExistence type="inferred from homology"/>
<dbReference type="PANTHER" id="PTHR18952">
    <property type="entry name" value="CARBONIC ANHYDRASE"/>
    <property type="match status" value="1"/>
</dbReference>
<dbReference type="Proteomes" id="UP000792457">
    <property type="component" value="Unassembled WGS sequence"/>
</dbReference>
<dbReference type="PROSITE" id="PS51144">
    <property type="entry name" value="ALPHA_CA_2"/>
    <property type="match status" value="1"/>
</dbReference>
<feature type="non-terminal residue" evidence="3">
    <location>
        <position position="1"/>
    </location>
</feature>
<dbReference type="GO" id="GO:0005737">
    <property type="term" value="C:cytoplasm"/>
    <property type="evidence" value="ECO:0007669"/>
    <property type="project" value="TreeGrafter"/>
</dbReference>
<evidence type="ECO:0000256" key="1">
    <source>
        <dbReference type="ARBA" id="ARBA00010718"/>
    </source>
</evidence>
<comment type="caution">
    <text evidence="3">The sequence shown here is derived from an EMBL/GenBank/DDBJ whole genome shotgun (WGS) entry which is preliminary data.</text>
</comment>
<dbReference type="CDD" id="cd00326">
    <property type="entry name" value="alpha_CA"/>
    <property type="match status" value="1"/>
</dbReference>
<dbReference type="Gene3D" id="3.10.200.10">
    <property type="entry name" value="Alpha carbonic anhydrase"/>
    <property type="match status" value="1"/>
</dbReference>
<evidence type="ECO:0000259" key="2">
    <source>
        <dbReference type="PROSITE" id="PS51144"/>
    </source>
</evidence>